<organism evidence="11 12">
    <name type="scientific">Actinoplanes regularis</name>
    <dbReference type="NCBI Taxonomy" id="52697"/>
    <lineage>
        <taxon>Bacteria</taxon>
        <taxon>Bacillati</taxon>
        <taxon>Actinomycetota</taxon>
        <taxon>Actinomycetes</taxon>
        <taxon>Micromonosporales</taxon>
        <taxon>Micromonosporaceae</taxon>
        <taxon>Actinoplanes</taxon>
    </lineage>
</organism>
<dbReference type="InterPro" id="IPR017853">
    <property type="entry name" value="GH"/>
</dbReference>
<evidence type="ECO:0000256" key="2">
    <source>
        <dbReference type="ARBA" id="ARBA00004613"/>
    </source>
</evidence>
<reference evidence="11 12" key="1">
    <citation type="submission" date="2017-06" db="EMBL/GenBank/DDBJ databases">
        <authorList>
            <person name="Kim H.J."/>
            <person name="Triplett B.A."/>
        </authorList>
    </citation>
    <scope>NUCLEOTIDE SEQUENCE [LARGE SCALE GENOMIC DNA]</scope>
    <source>
        <strain evidence="11 12">DSM 43151</strain>
    </source>
</reference>
<feature type="signal peptide" evidence="8">
    <location>
        <begin position="1"/>
        <end position="24"/>
    </location>
</feature>
<dbReference type="PANTHER" id="PTHR31451:SF39">
    <property type="entry name" value="MANNAN ENDO-1,4-BETA-MANNOSIDASE 1"/>
    <property type="match status" value="1"/>
</dbReference>
<dbReference type="GO" id="GO:0016985">
    <property type="term" value="F:mannan endo-1,4-beta-mannosidase activity"/>
    <property type="evidence" value="ECO:0007669"/>
    <property type="project" value="TreeGrafter"/>
</dbReference>
<gene>
    <name evidence="11" type="ORF">SAMN06264365_1196</name>
</gene>
<dbReference type="OrthoDB" id="9762066at2"/>
<dbReference type="Pfam" id="PF26410">
    <property type="entry name" value="GH5_mannosidase"/>
    <property type="match status" value="1"/>
</dbReference>
<dbReference type="AlphaFoldDB" id="A0A239FQR0"/>
<dbReference type="InterPro" id="IPR049475">
    <property type="entry name" value="Mann_GBD_bact"/>
</dbReference>
<dbReference type="Gene3D" id="3.20.20.80">
    <property type="entry name" value="Glycosidases"/>
    <property type="match status" value="1"/>
</dbReference>
<comment type="catalytic activity">
    <reaction evidence="1">
        <text>Random hydrolysis of (1-&gt;4)-beta-D-mannosidic linkages in mannans, galactomannans and glucomannans.</text>
        <dbReference type="EC" id="3.2.1.78"/>
    </reaction>
</comment>
<keyword evidence="4" id="KW-0964">Secreted</keyword>
<dbReference type="Gene3D" id="2.60.40.2810">
    <property type="match status" value="1"/>
</dbReference>
<keyword evidence="7" id="KW-0326">Glycosidase</keyword>
<dbReference type="GO" id="GO:0000272">
    <property type="term" value="P:polysaccharide catabolic process"/>
    <property type="evidence" value="ECO:0007669"/>
    <property type="project" value="InterPro"/>
</dbReference>
<dbReference type="SUPFAM" id="SSF49785">
    <property type="entry name" value="Galactose-binding domain-like"/>
    <property type="match status" value="1"/>
</dbReference>
<evidence type="ECO:0000256" key="1">
    <source>
        <dbReference type="ARBA" id="ARBA00001678"/>
    </source>
</evidence>
<dbReference type="SUPFAM" id="SSF51445">
    <property type="entry name" value="(Trans)glycosidases"/>
    <property type="match status" value="1"/>
</dbReference>
<keyword evidence="5 8" id="KW-0732">Signal</keyword>
<keyword evidence="12" id="KW-1185">Reference proteome</keyword>
<dbReference type="Proteomes" id="UP000198415">
    <property type="component" value="Unassembled WGS sequence"/>
</dbReference>
<accession>A0A239FQR0</accession>
<protein>
    <recommendedName>
        <fullName evidence="3">mannan endo-1,4-beta-mannosidase</fullName>
        <ecNumber evidence="3">3.2.1.78</ecNumber>
    </recommendedName>
</protein>
<evidence type="ECO:0000313" key="12">
    <source>
        <dbReference type="Proteomes" id="UP000198415"/>
    </source>
</evidence>
<evidence type="ECO:0000313" key="11">
    <source>
        <dbReference type="EMBL" id="SNS59129.1"/>
    </source>
</evidence>
<dbReference type="EMBL" id="FZNR01000019">
    <property type="protein sequence ID" value="SNS59129.1"/>
    <property type="molecule type" value="Genomic_DNA"/>
</dbReference>
<dbReference type="PANTHER" id="PTHR31451">
    <property type="match status" value="1"/>
</dbReference>
<feature type="domain" description="Mannanase galactose-binding" evidence="9">
    <location>
        <begin position="522"/>
        <end position="631"/>
    </location>
</feature>
<evidence type="ECO:0000259" key="10">
    <source>
        <dbReference type="Pfam" id="PF26410"/>
    </source>
</evidence>
<dbReference type="InterPro" id="IPR001547">
    <property type="entry name" value="Glyco_hydro_5"/>
</dbReference>
<sequence length="662" mass="71552">MRSRIVVALAALIGSLCATAPAGAAPTASQGGSRTGFVTRDGHRLELNGKTFRFGGTNNYYLFYKSRTMVDDVLADARTADFTVLRTWAFGAIGNADGSNSVAPAPDGVYFQYWDGEKPAFNDGPNGLERLDYVVDAARRHGLRLVLPLTNNWSDFGGMDQYVRWRGGAHHDDFYTDPVIKGWYREYLDYLLNRTNTITGVKYKDDPTIMTWELGNEPRCKGSGVYPQSSACTTPTLTAWADEMSRHIKSVDPNHLVSVGDEGFFCDGPDAPDWIDNCGEGVDSIALAKLPAIDVMSYHLYPDGWGNRTPQWGSEYIARHNREAGKLGKAVMLGEFGWKNKNTRNPVYQRWLNDFSGTGGNGFLYWILSGAQDDGTPYPDYDGFTVYCPSPVCTNITNATHEIESGQRSLPPVADHDTAVTEFDTPVTLQPTANDIGYRSRIQPAGLDLDPAAPQRQRTLTVGGGTFTAAASGELTFAPVTGFTGRATATYTVKDQAGRLSNVATVTVTVKPDPAAVAVLASFETGTEGWASAPWQANGGTVEQTTEFATDGTHGLRVNAADGGWFGVTFAEPIDLSTRTALKYDLRTGPAAGTNAAIAVQTGAGLAWCQSNFTWINQDSTTTATIDLLSAMSCDSTALADVRILWIYINPGTVDLDNVRAE</sequence>
<feature type="chain" id="PRO_5013235245" description="mannan endo-1,4-beta-mannosidase" evidence="8">
    <location>
        <begin position="25"/>
        <end position="662"/>
    </location>
</feature>
<dbReference type="Pfam" id="PF17963">
    <property type="entry name" value="Big_9"/>
    <property type="match status" value="1"/>
</dbReference>
<evidence type="ECO:0000256" key="8">
    <source>
        <dbReference type="SAM" id="SignalP"/>
    </source>
</evidence>
<dbReference type="InterPro" id="IPR045053">
    <property type="entry name" value="MAN-like"/>
</dbReference>
<comment type="subcellular location">
    <subcellularLocation>
        <location evidence="2">Secreted</location>
    </subcellularLocation>
</comment>
<evidence type="ECO:0000256" key="7">
    <source>
        <dbReference type="ARBA" id="ARBA00023295"/>
    </source>
</evidence>
<dbReference type="EC" id="3.2.1.78" evidence="3"/>
<evidence type="ECO:0000259" key="9">
    <source>
        <dbReference type="Pfam" id="PF21253"/>
    </source>
</evidence>
<name>A0A239FQR0_9ACTN</name>
<dbReference type="GO" id="GO:0005576">
    <property type="term" value="C:extracellular region"/>
    <property type="evidence" value="ECO:0007669"/>
    <property type="project" value="UniProtKB-SubCell"/>
</dbReference>
<dbReference type="RefSeq" id="WP_089297415.1">
    <property type="nucleotide sequence ID" value="NZ_BOMU01000086.1"/>
</dbReference>
<dbReference type="InterPro" id="IPR008979">
    <property type="entry name" value="Galactose-bd-like_sf"/>
</dbReference>
<evidence type="ECO:0000256" key="3">
    <source>
        <dbReference type="ARBA" id="ARBA00012706"/>
    </source>
</evidence>
<dbReference type="Pfam" id="PF21253">
    <property type="entry name" value="Mann_GBD_bact"/>
    <property type="match status" value="1"/>
</dbReference>
<evidence type="ECO:0000256" key="4">
    <source>
        <dbReference type="ARBA" id="ARBA00022525"/>
    </source>
</evidence>
<feature type="domain" description="Glycoside hydrolase family 5" evidence="10">
    <location>
        <begin position="37"/>
        <end position="342"/>
    </location>
</feature>
<evidence type="ECO:0000256" key="6">
    <source>
        <dbReference type="ARBA" id="ARBA00022801"/>
    </source>
</evidence>
<keyword evidence="6" id="KW-0378">Hydrolase</keyword>
<proteinExistence type="predicted"/>
<evidence type="ECO:0000256" key="5">
    <source>
        <dbReference type="ARBA" id="ARBA00022729"/>
    </source>
</evidence>
<dbReference type="Gene3D" id="2.60.120.260">
    <property type="entry name" value="Galactose-binding domain-like"/>
    <property type="match status" value="1"/>
</dbReference>